<keyword evidence="1" id="KW-1133">Transmembrane helix</keyword>
<dbReference type="EMBL" id="JALZ01000006">
    <property type="protein sequence ID" value="ETX15210.1"/>
    <property type="molecule type" value="Genomic_DNA"/>
</dbReference>
<evidence type="ECO:0000313" key="2">
    <source>
        <dbReference type="EMBL" id="ETX15210.1"/>
    </source>
</evidence>
<name>X7EH38_9RHOB</name>
<dbReference type="PATRIC" id="fig|1449350.3.peg.1645"/>
<dbReference type="AlphaFoldDB" id="X7EH38"/>
<feature type="transmembrane region" description="Helical" evidence="1">
    <location>
        <begin position="20"/>
        <end position="40"/>
    </location>
</feature>
<feature type="transmembrane region" description="Helical" evidence="1">
    <location>
        <begin position="133"/>
        <end position="154"/>
    </location>
</feature>
<sequence>MLGLGRKLLRLSRRLSVRVVMMAVLALVGTAAAPLLTGIIPDGLTERFGRDAVLPVLDILASSMLAVTTFSLGVMVQAFHTASGQATPRAFRILVQDSTTQTVLGTFVGSFLFALTAIVMYRAGFLSPESSVVIALLTGVTITLIIVAILRWIAHLSRLGSMDHTLDLCERAAAEALGDAAREPGFGAYATDEPVPGDGHPLAASQTGHVTSIDIDSLDSVLTERDATLWLTVRPGDFVLAGQSVGVTDRKVDDEELRGGILIANAREQEQDTRFGLTVLAEIGARALSPGVNDPGTAIDVIKRQTRLLWDHARAERTEPLHRTTRIRIAPQDPAALLSSAYDMVIRDGADRIEVMDEMLRALQRIASCEDPGLAGAARNKHDYAVRQARAAIDFDEDRERLDRRAAEL</sequence>
<dbReference type="eggNOG" id="COG4325">
    <property type="taxonomic scope" value="Bacteria"/>
</dbReference>
<evidence type="ECO:0000313" key="3">
    <source>
        <dbReference type="Proteomes" id="UP000022447"/>
    </source>
</evidence>
<keyword evidence="1" id="KW-0472">Membrane</keyword>
<keyword evidence="3" id="KW-1185">Reference proteome</keyword>
<reference evidence="2 3" key="1">
    <citation type="submission" date="2014-01" db="EMBL/GenBank/DDBJ databases">
        <title>Roseivivax halodurans JCM 10272 Genome Sequencing.</title>
        <authorList>
            <person name="Lai Q."/>
            <person name="Li G."/>
            <person name="Shao Z."/>
        </authorList>
    </citation>
    <scope>NUCLEOTIDE SEQUENCE [LARGE SCALE GENOMIC DNA]</scope>
    <source>
        <strain evidence="2 3">JCM 10272</strain>
    </source>
</reference>
<gene>
    <name evidence="2" type="ORF">OCH239_18200</name>
</gene>
<proteinExistence type="predicted"/>
<accession>X7EH38</accession>
<evidence type="ECO:0000256" key="1">
    <source>
        <dbReference type="SAM" id="Phobius"/>
    </source>
</evidence>
<feature type="transmembrane region" description="Helical" evidence="1">
    <location>
        <begin position="103"/>
        <end position="121"/>
    </location>
</feature>
<dbReference type="Proteomes" id="UP000022447">
    <property type="component" value="Unassembled WGS sequence"/>
</dbReference>
<dbReference type="InterPro" id="IPR018723">
    <property type="entry name" value="DUF2254_membrane"/>
</dbReference>
<evidence type="ECO:0008006" key="4">
    <source>
        <dbReference type="Google" id="ProtNLM"/>
    </source>
</evidence>
<keyword evidence="1" id="KW-0812">Transmembrane</keyword>
<comment type="caution">
    <text evidence="2">The sequence shown here is derived from an EMBL/GenBank/DDBJ whole genome shotgun (WGS) entry which is preliminary data.</text>
</comment>
<dbReference type="STRING" id="1449350.OCH239_18200"/>
<feature type="transmembrane region" description="Helical" evidence="1">
    <location>
        <begin position="60"/>
        <end position="82"/>
    </location>
</feature>
<protein>
    <recommendedName>
        <fullName evidence="4">DUF2254 domain-containing protein</fullName>
    </recommendedName>
</protein>
<organism evidence="2 3">
    <name type="scientific">Roseivivax halodurans JCM 10272</name>
    <dbReference type="NCBI Taxonomy" id="1449350"/>
    <lineage>
        <taxon>Bacteria</taxon>
        <taxon>Pseudomonadati</taxon>
        <taxon>Pseudomonadota</taxon>
        <taxon>Alphaproteobacteria</taxon>
        <taxon>Rhodobacterales</taxon>
        <taxon>Roseobacteraceae</taxon>
        <taxon>Roseivivax</taxon>
    </lineage>
</organism>
<dbReference type="Pfam" id="PF10011">
    <property type="entry name" value="DUF2254"/>
    <property type="match status" value="1"/>
</dbReference>